<keyword evidence="3" id="KW-1185">Reference proteome</keyword>
<feature type="compositionally biased region" description="Polar residues" evidence="1">
    <location>
        <begin position="704"/>
        <end position="716"/>
    </location>
</feature>
<evidence type="ECO:0000313" key="3">
    <source>
        <dbReference type="Proteomes" id="UP000059188"/>
    </source>
</evidence>
<feature type="compositionally biased region" description="Low complexity" evidence="1">
    <location>
        <begin position="29"/>
        <end position="67"/>
    </location>
</feature>
<feature type="compositionally biased region" description="Basic and acidic residues" evidence="1">
    <location>
        <begin position="467"/>
        <end position="487"/>
    </location>
</feature>
<dbReference type="Proteomes" id="UP000059188">
    <property type="component" value="Unassembled WGS sequence"/>
</dbReference>
<organism evidence="2 3">
    <name type="scientific">Thanatephorus cucumeris (strain AG1-IB / isolate 7/3/14)</name>
    <name type="common">Lettuce bottom rot fungus</name>
    <name type="synonym">Rhizoctonia solani</name>
    <dbReference type="NCBI Taxonomy" id="1108050"/>
    <lineage>
        <taxon>Eukaryota</taxon>
        <taxon>Fungi</taxon>
        <taxon>Dikarya</taxon>
        <taxon>Basidiomycota</taxon>
        <taxon>Agaricomycotina</taxon>
        <taxon>Agaricomycetes</taxon>
        <taxon>Cantharellales</taxon>
        <taxon>Ceratobasidiaceae</taxon>
        <taxon>Rhizoctonia</taxon>
        <taxon>Rhizoctonia solani AG-1</taxon>
    </lineage>
</organism>
<gene>
    <name evidence="2" type="ORF">RSOLAG1IB_02468</name>
</gene>
<feature type="compositionally biased region" description="Polar residues" evidence="1">
    <location>
        <begin position="1"/>
        <end position="11"/>
    </location>
</feature>
<feature type="compositionally biased region" description="Polar residues" evidence="1">
    <location>
        <begin position="520"/>
        <end position="536"/>
    </location>
</feature>
<feature type="region of interest" description="Disordered" evidence="1">
    <location>
        <begin position="644"/>
        <end position="769"/>
    </location>
</feature>
<dbReference type="AlphaFoldDB" id="A0A0B7FLD3"/>
<feature type="compositionally biased region" description="Low complexity" evidence="1">
    <location>
        <begin position="669"/>
        <end position="703"/>
    </location>
</feature>
<feature type="compositionally biased region" description="Low complexity" evidence="1">
    <location>
        <begin position="78"/>
        <end position="99"/>
    </location>
</feature>
<accession>A0A0B7FLD3</accession>
<reference evidence="2 3" key="1">
    <citation type="submission" date="2014-11" db="EMBL/GenBank/DDBJ databases">
        <authorList>
            <person name="Wibberg Daniel"/>
        </authorList>
    </citation>
    <scope>NUCLEOTIDE SEQUENCE [LARGE SCALE GENOMIC DNA]</scope>
    <source>
        <strain evidence="2">Rhizoctonia solani AG1-IB 7/3/14</strain>
    </source>
</reference>
<dbReference type="STRING" id="1108050.A0A0B7FLD3"/>
<feature type="compositionally biased region" description="Acidic residues" evidence="1">
    <location>
        <begin position="889"/>
        <end position="900"/>
    </location>
</feature>
<protein>
    <submittedName>
        <fullName evidence="2">Uncharacterized protein</fullName>
    </submittedName>
</protein>
<feature type="region of interest" description="Disordered" evidence="1">
    <location>
        <begin position="1"/>
        <end position="547"/>
    </location>
</feature>
<feature type="compositionally biased region" description="Low complexity" evidence="1">
    <location>
        <begin position="228"/>
        <end position="237"/>
    </location>
</feature>
<feature type="compositionally biased region" description="Low complexity" evidence="1">
    <location>
        <begin position="357"/>
        <end position="378"/>
    </location>
</feature>
<feature type="compositionally biased region" description="Low complexity" evidence="1">
    <location>
        <begin position="331"/>
        <end position="342"/>
    </location>
</feature>
<feature type="compositionally biased region" description="Polar residues" evidence="1">
    <location>
        <begin position="380"/>
        <end position="391"/>
    </location>
</feature>
<feature type="compositionally biased region" description="Polar residues" evidence="1">
    <location>
        <begin position="733"/>
        <end position="746"/>
    </location>
</feature>
<evidence type="ECO:0000313" key="2">
    <source>
        <dbReference type="EMBL" id="CEL57724.1"/>
    </source>
</evidence>
<feature type="compositionally biased region" description="Low complexity" evidence="1">
    <location>
        <begin position="419"/>
        <end position="430"/>
    </location>
</feature>
<proteinExistence type="predicted"/>
<evidence type="ECO:0000256" key="1">
    <source>
        <dbReference type="SAM" id="MobiDB-lite"/>
    </source>
</evidence>
<dbReference type="EMBL" id="LN679102">
    <property type="protein sequence ID" value="CEL57724.1"/>
    <property type="molecule type" value="Genomic_DNA"/>
</dbReference>
<feature type="compositionally biased region" description="Low complexity" evidence="1">
    <location>
        <begin position="174"/>
        <end position="206"/>
    </location>
</feature>
<feature type="compositionally biased region" description="Basic and acidic residues" evidence="1">
    <location>
        <begin position="447"/>
        <end position="456"/>
    </location>
</feature>
<name>A0A0B7FLD3_THACB</name>
<feature type="region of interest" description="Disordered" evidence="1">
    <location>
        <begin position="884"/>
        <end position="921"/>
    </location>
</feature>
<dbReference type="OrthoDB" id="3238512at2759"/>
<sequence length="921" mass="98083">MSTPTTPQRSESLAGRFRRNPIRTLTMGARPASPSTTTTTTNGRATPTRSSTRDFSTPPPTTRTRSSIIPSAFQRRASSAVAPSSTKGSSSKAPSSEAVNEFGAKTEPSTTEQGSVDAPKEDTSADVSGHARALSGSTVESEPPMTPPPTQTTEPISVPKSEDPASDSPHDGASVASSRSPSRLRRQVSSLSRRSVSGSIRRLSLLGPASPPQVETAPIHAQGEMQKSLSRSPSMSSLRRHAASPEPIPTKTAESASTPEPVSEPEAIQPVDIQAEPEVAQPEPVQITEAPQTEAPQVEAPQTEVPQTEVPQTEAPQPAVEAPKPEPQPEVQPEVQSEAQPVAPSTPPKEVTPAPSVKAPTPTETPAPAVEPKTPAKPSMSRNASTTSLGRSPTPDKPDPKRRSTFTKWARKSLDRRPSVSGSPAPSGSGLVRSPSRGPVDDDSDTESVKERERKWGTGLPVPDPPLPKKSEDNMKRRFSLGRRDSTKSPNESTTEPEKKSGWSKVIRAVTKPKKEKTDSLSSTPDASSLDVSTDQSEPRPSLMIPDRMYSDQRPLSAIVESPVVPLNPHMLVGARSPEQVFGAAGAADSPVVVKAETTSPEMSPVIVNIDSDTSGMDSAAENLPALDAVAAEVQPTIETVVEEPTALVEEPTPSAELEQPKDTPALSPVEETPAIIEEIVVPEAETSATPVPEPVAASVPPSNLMSPMTPNSPASSPWDAGIEREIARARSPRQSNGGPSTSNRRGSPAPSIIGVKRKHPDEPTTEVGKARVRYLPGECDSEPEQNTMSLNVDGHVDWAVSPAIQLAVTLSLVLPRRKRDVANPSNRKRGGWWPLRRGQRTEMRFNAIRGVNEDVPIVAKTWAVPAAVRTTAKVVTAPARRGDIEWGPVDEADEEDLVDETPQFEFSLSPSPEPDLERSQ</sequence>